<sequence length="90" mass="9989">MGRMEDLRPGDRARVVGLDRGDLAYRRRLLAMGLTPGVVFELTRIAPLGDPLEIRVRGFTLTLRRHEAAILRLEPAPGEALAEEERACPA</sequence>
<reference evidence="3 4" key="1">
    <citation type="submission" date="2012-02" db="EMBL/GenBank/DDBJ databases">
        <title>Shotgun genome sequence of Phaeospirillum photometricum DSM 122.</title>
        <authorList>
            <person name="Duquesne K."/>
            <person name="Sturgis J."/>
        </authorList>
    </citation>
    <scope>NUCLEOTIDE SEQUENCE [LARGE SCALE GENOMIC DNA]</scope>
    <source>
        <strain evidence="4">DSM122</strain>
    </source>
</reference>
<accession>H6SM58</accession>
<dbReference type="GO" id="GO:0046914">
    <property type="term" value="F:transition metal ion binding"/>
    <property type="evidence" value="ECO:0007669"/>
    <property type="project" value="InterPro"/>
</dbReference>
<gene>
    <name evidence="3" type="primary">feoA</name>
    <name evidence="3" type="ORF">RSPPHO_02447</name>
</gene>
<keyword evidence="1" id="KW-0408">Iron</keyword>
<dbReference type="InterPro" id="IPR038157">
    <property type="entry name" value="FeoA_core_dom"/>
</dbReference>
<dbReference type="InterPro" id="IPR052713">
    <property type="entry name" value="FeoA"/>
</dbReference>
<dbReference type="eggNOG" id="COG1918">
    <property type="taxonomic scope" value="Bacteria"/>
</dbReference>
<evidence type="ECO:0000259" key="2">
    <source>
        <dbReference type="SMART" id="SM00899"/>
    </source>
</evidence>
<dbReference type="PATRIC" id="fig|1150469.3.peg.2778"/>
<dbReference type="Gene3D" id="2.30.30.90">
    <property type="match status" value="1"/>
</dbReference>
<dbReference type="InterPro" id="IPR007167">
    <property type="entry name" value="Fe-transptr_FeoA-like"/>
</dbReference>
<proteinExistence type="predicted"/>
<dbReference type="STRING" id="1150469.RSPPHO_02447"/>
<evidence type="ECO:0000256" key="1">
    <source>
        <dbReference type="ARBA" id="ARBA00023004"/>
    </source>
</evidence>
<dbReference type="Proteomes" id="UP000033220">
    <property type="component" value="Chromosome DSM 122"/>
</dbReference>
<organism evidence="3 4">
    <name type="scientific">Pararhodospirillum photometricum DSM 122</name>
    <dbReference type="NCBI Taxonomy" id="1150469"/>
    <lineage>
        <taxon>Bacteria</taxon>
        <taxon>Pseudomonadati</taxon>
        <taxon>Pseudomonadota</taxon>
        <taxon>Alphaproteobacteria</taxon>
        <taxon>Rhodospirillales</taxon>
        <taxon>Rhodospirillaceae</taxon>
        <taxon>Pararhodospirillum</taxon>
    </lineage>
</organism>
<keyword evidence="4" id="KW-1185">Reference proteome</keyword>
<evidence type="ECO:0000313" key="4">
    <source>
        <dbReference type="Proteomes" id="UP000033220"/>
    </source>
</evidence>
<name>H6SM58_PARPM</name>
<dbReference type="PANTHER" id="PTHR42954:SF2">
    <property type="entry name" value="FE(2+) TRANSPORT PROTEIN A"/>
    <property type="match status" value="1"/>
</dbReference>
<dbReference type="SUPFAM" id="SSF50037">
    <property type="entry name" value="C-terminal domain of transcriptional repressors"/>
    <property type="match status" value="1"/>
</dbReference>
<protein>
    <submittedName>
        <fullName evidence="3">Ferrous iron transport protein A</fullName>
    </submittedName>
</protein>
<dbReference type="InterPro" id="IPR008988">
    <property type="entry name" value="Transcriptional_repressor_C"/>
</dbReference>
<dbReference type="OrthoDB" id="9811076at2"/>
<feature type="domain" description="Ferrous iron transporter FeoA-like" evidence="2">
    <location>
        <begin position="2"/>
        <end position="75"/>
    </location>
</feature>
<dbReference type="EMBL" id="HE663493">
    <property type="protein sequence ID" value="CCG09073.1"/>
    <property type="molecule type" value="Genomic_DNA"/>
</dbReference>
<dbReference type="SMART" id="SM00899">
    <property type="entry name" value="FeoA"/>
    <property type="match status" value="1"/>
</dbReference>
<dbReference type="HOGENOM" id="CLU_150646_12_1_5"/>
<dbReference type="KEGG" id="rpm:RSPPHO_02447"/>
<evidence type="ECO:0000313" key="3">
    <source>
        <dbReference type="EMBL" id="CCG09073.1"/>
    </source>
</evidence>
<dbReference type="PANTHER" id="PTHR42954">
    <property type="entry name" value="FE(2+) TRANSPORT PROTEIN A"/>
    <property type="match status" value="1"/>
</dbReference>
<dbReference type="Pfam" id="PF04023">
    <property type="entry name" value="FeoA"/>
    <property type="match status" value="1"/>
</dbReference>
<dbReference type="AlphaFoldDB" id="H6SM58"/>